<feature type="compositionally biased region" description="Polar residues" evidence="1">
    <location>
        <begin position="67"/>
        <end position="79"/>
    </location>
</feature>
<name>A0A5P1EQQ7_ASPOF</name>
<dbReference type="Gramene" id="ONK68355">
    <property type="protein sequence ID" value="ONK68355"/>
    <property type="gene ID" value="A4U43_C05F10550"/>
</dbReference>
<evidence type="ECO:0000256" key="1">
    <source>
        <dbReference type="SAM" id="MobiDB-lite"/>
    </source>
</evidence>
<reference evidence="3" key="1">
    <citation type="journal article" date="2017" name="Nat. Commun.">
        <title>The asparagus genome sheds light on the origin and evolution of a young Y chromosome.</title>
        <authorList>
            <person name="Harkess A."/>
            <person name="Zhou J."/>
            <person name="Xu C."/>
            <person name="Bowers J.E."/>
            <person name="Van der Hulst R."/>
            <person name="Ayyampalayam S."/>
            <person name="Mercati F."/>
            <person name="Riccardi P."/>
            <person name="McKain M.R."/>
            <person name="Kakrana A."/>
            <person name="Tang H."/>
            <person name="Ray J."/>
            <person name="Groenendijk J."/>
            <person name="Arikit S."/>
            <person name="Mathioni S.M."/>
            <person name="Nakano M."/>
            <person name="Shan H."/>
            <person name="Telgmann-Rauber A."/>
            <person name="Kanno A."/>
            <person name="Yue Z."/>
            <person name="Chen H."/>
            <person name="Li W."/>
            <person name="Chen Y."/>
            <person name="Xu X."/>
            <person name="Zhang Y."/>
            <person name="Luo S."/>
            <person name="Chen H."/>
            <person name="Gao J."/>
            <person name="Mao Z."/>
            <person name="Pires J.C."/>
            <person name="Luo M."/>
            <person name="Kudrna D."/>
            <person name="Wing R.A."/>
            <person name="Meyers B.C."/>
            <person name="Yi K."/>
            <person name="Kong H."/>
            <person name="Lavrijsen P."/>
            <person name="Sunseri F."/>
            <person name="Falavigna A."/>
            <person name="Ye Y."/>
            <person name="Leebens-Mack J.H."/>
            <person name="Chen G."/>
        </authorList>
    </citation>
    <scope>NUCLEOTIDE SEQUENCE [LARGE SCALE GENOMIC DNA]</scope>
    <source>
        <strain evidence="3">cv. DH0086</strain>
    </source>
</reference>
<sequence>MVVSSQLISLVTPVTPKAAPETSTSYYKNANVPELTSTSCHTAANDPDREFKSYAEGTNSDDENYSRENGNGATNNFTSYGDLGNVPEQSFKAYD</sequence>
<proteinExistence type="predicted"/>
<feature type="region of interest" description="Disordered" evidence="1">
    <location>
        <begin position="38"/>
        <end position="95"/>
    </location>
</feature>
<gene>
    <name evidence="2" type="ORF">A4U43_C05F10550</name>
</gene>
<evidence type="ECO:0000313" key="2">
    <source>
        <dbReference type="EMBL" id="ONK68355.1"/>
    </source>
</evidence>
<accession>A0A5P1EQQ7</accession>
<keyword evidence="3" id="KW-1185">Reference proteome</keyword>
<protein>
    <submittedName>
        <fullName evidence="2">Uncharacterized protein</fullName>
    </submittedName>
</protein>
<evidence type="ECO:0000313" key="3">
    <source>
        <dbReference type="Proteomes" id="UP000243459"/>
    </source>
</evidence>
<organism evidence="2 3">
    <name type="scientific">Asparagus officinalis</name>
    <name type="common">Garden asparagus</name>
    <dbReference type="NCBI Taxonomy" id="4686"/>
    <lineage>
        <taxon>Eukaryota</taxon>
        <taxon>Viridiplantae</taxon>
        <taxon>Streptophyta</taxon>
        <taxon>Embryophyta</taxon>
        <taxon>Tracheophyta</taxon>
        <taxon>Spermatophyta</taxon>
        <taxon>Magnoliopsida</taxon>
        <taxon>Liliopsida</taxon>
        <taxon>Asparagales</taxon>
        <taxon>Asparagaceae</taxon>
        <taxon>Asparagoideae</taxon>
        <taxon>Asparagus</taxon>
    </lineage>
</organism>
<dbReference type="AlphaFoldDB" id="A0A5P1EQQ7"/>
<dbReference type="EMBL" id="CM007385">
    <property type="protein sequence ID" value="ONK68355.1"/>
    <property type="molecule type" value="Genomic_DNA"/>
</dbReference>
<dbReference type="Proteomes" id="UP000243459">
    <property type="component" value="Chromosome 5"/>
</dbReference>